<dbReference type="RefSeq" id="WP_055661996.1">
    <property type="nucleotide sequence ID" value="NZ_CYPR01000016.1"/>
</dbReference>
<name>A0A0M7B6X6_9RHOB</name>
<dbReference type="EMBL" id="CYPR01000016">
    <property type="protein sequence ID" value="CUH14527.1"/>
    <property type="molecule type" value="Genomic_DNA"/>
</dbReference>
<dbReference type="OrthoDB" id="7836441at2"/>
<sequence>MARASYAASARAMALGALSLAWFCAAAWPVFTPPLTSLSAHVEDMRGEAFRTLGPERRAAMYEDYIEMKAAALRLGRRAIRLIEVYARDGKDVAEAEAARMEELRRVEGVSSPGAVRSGL</sequence>
<evidence type="ECO:0000313" key="1">
    <source>
        <dbReference type="EMBL" id="CUH14527.1"/>
    </source>
</evidence>
<keyword evidence="2" id="KW-1185">Reference proteome</keyword>
<dbReference type="AlphaFoldDB" id="A0A0M7B6X6"/>
<evidence type="ECO:0000313" key="2">
    <source>
        <dbReference type="Proteomes" id="UP000049455"/>
    </source>
</evidence>
<gene>
    <name evidence="1" type="ORF">JSE7799_00277</name>
</gene>
<protein>
    <submittedName>
        <fullName evidence="1">Uncharacterized protein</fullName>
    </submittedName>
</protein>
<reference evidence="1 2" key="1">
    <citation type="submission" date="2015-09" db="EMBL/GenBank/DDBJ databases">
        <authorList>
            <person name="Jackson K.R."/>
            <person name="Lunt B.L."/>
            <person name="Fisher J.N.B."/>
            <person name="Gardner A.V."/>
            <person name="Bailey M.E."/>
            <person name="Deus L.M."/>
            <person name="Earl A.S."/>
            <person name="Gibby P.D."/>
            <person name="Hartmann K.A."/>
            <person name="Liu J.E."/>
            <person name="Manci A.M."/>
            <person name="Nielsen D.A."/>
            <person name="Solomon M.B."/>
            <person name="Breakwell D.P."/>
            <person name="Burnett S.H."/>
            <person name="Grose J.H."/>
        </authorList>
    </citation>
    <scope>NUCLEOTIDE SEQUENCE [LARGE SCALE GENOMIC DNA]</scope>
    <source>
        <strain evidence="1 2">CECT 7799</strain>
    </source>
</reference>
<accession>A0A0M7B6X6</accession>
<organism evidence="1 2">
    <name type="scientific">Jannaschia seosinensis</name>
    <dbReference type="NCBI Taxonomy" id="313367"/>
    <lineage>
        <taxon>Bacteria</taxon>
        <taxon>Pseudomonadati</taxon>
        <taxon>Pseudomonadota</taxon>
        <taxon>Alphaproteobacteria</taxon>
        <taxon>Rhodobacterales</taxon>
        <taxon>Roseobacteraceae</taxon>
        <taxon>Jannaschia</taxon>
    </lineage>
</organism>
<proteinExistence type="predicted"/>
<dbReference type="Proteomes" id="UP000049455">
    <property type="component" value="Unassembled WGS sequence"/>
</dbReference>